<proteinExistence type="predicted"/>
<dbReference type="AlphaFoldDB" id="A0A1D8AT37"/>
<keyword evidence="3" id="KW-1185">Reference proteome</keyword>
<sequence length="81" mass="8319">MKATKLLVAAAAFAGLASLSFAGPGPEYWARMNAANKNASYPSIWRNKTPSEATVKASPTPKPATEVTATCASCGCSAKKV</sequence>
<dbReference type="KEGG" id="obg:Verru16b_01129"/>
<dbReference type="STRING" id="1838286.Verru16b_01129"/>
<dbReference type="Proteomes" id="UP000095228">
    <property type="component" value="Chromosome"/>
</dbReference>
<protein>
    <submittedName>
        <fullName evidence="2">Uncharacterized protein</fullName>
    </submittedName>
</protein>
<name>A0A1D8AT37_9BACT</name>
<gene>
    <name evidence="2" type="ORF">Verru16b_01129</name>
</gene>
<reference evidence="2 3" key="1">
    <citation type="submission" date="2016-06" db="EMBL/GenBank/DDBJ databases">
        <title>Three novel species with peptidoglycan cell walls form the new genus Lacunisphaera gen. nov. in the family Opitutaceae of the verrucomicrobial subdivision 4.</title>
        <authorList>
            <person name="Rast P."/>
            <person name="Gloeckner I."/>
            <person name="Jogler M."/>
            <person name="Boedeker C."/>
            <person name="Jeske O."/>
            <person name="Wiegand S."/>
            <person name="Reinhardt R."/>
            <person name="Schumann P."/>
            <person name="Rohde M."/>
            <person name="Spring S."/>
            <person name="Gloeckner F.O."/>
            <person name="Jogler C."/>
        </authorList>
    </citation>
    <scope>NUCLEOTIDE SEQUENCE [LARGE SCALE GENOMIC DNA]</scope>
    <source>
        <strain evidence="2 3">IG16b</strain>
    </source>
</reference>
<accession>A0A1D8AT37</accession>
<evidence type="ECO:0000313" key="3">
    <source>
        <dbReference type="Proteomes" id="UP000095228"/>
    </source>
</evidence>
<keyword evidence="1" id="KW-0732">Signal</keyword>
<feature type="chain" id="PRO_5009105076" evidence="1">
    <location>
        <begin position="23"/>
        <end position="81"/>
    </location>
</feature>
<evidence type="ECO:0000313" key="2">
    <source>
        <dbReference type="EMBL" id="AOS44068.1"/>
    </source>
</evidence>
<dbReference type="EMBL" id="CP016094">
    <property type="protein sequence ID" value="AOS44068.1"/>
    <property type="molecule type" value="Genomic_DNA"/>
</dbReference>
<feature type="signal peptide" evidence="1">
    <location>
        <begin position="1"/>
        <end position="22"/>
    </location>
</feature>
<organism evidence="2 3">
    <name type="scientific">Lacunisphaera limnophila</name>
    <dbReference type="NCBI Taxonomy" id="1838286"/>
    <lineage>
        <taxon>Bacteria</taxon>
        <taxon>Pseudomonadati</taxon>
        <taxon>Verrucomicrobiota</taxon>
        <taxon>Opitutia</taxon>
        <taxon>Opitutales</taxon>
        <taxon>Opitutaceae</taxon>
        <taxon>Lacunisphaera</taxon>
    </lineage>
</organism>
<evidence type="ECO:0000256" key="1">
    <source>
        <dbReference type="SAM" id="SignalP"/>
    </source>
</evidence>
<dbReference type="RefSeq" id="WP_069961361.1">
    <property type="nucleotide sequence ID" value="NZ_CP016094.1"/>
</dbReference>